<dbReference type="PANTHER" id="PTHR31733">
    <property type="entry name" value="RIBONUCLEASE KAPPA"/>
    <property type="match status" value="1"/>
</dbReference>
<accession>A0A177TPM0</accession>
<keyword evidence="6" id="KW-1185">Reference proteome</keyword>
<dbReference type="OrthoDB" id="67317at2759"/>
<dbReference type="Pfam" id="PF23489">
    <property type="entry name" value="V-ATPase_su_f"/>
    <property type="match status" value="1"/>
</dbReference>
<dbReference type="GO" id="GO:0016020">
    <property type="term" value="C:membrane"/>
    <property type="evidence" value="ECO:0007669"/>
    <property type="project" value="UniProtKB-SubCell"/>
</dbReference>
<evidence type="ECO:0000256" key="3">
    <source>
        <dbReference type="ARBA" id="ARBA00022989"/>
    </source>
</evidence>
<comment type="subcellular location">
    <subcellularLocation>
        <location evidence="1">Membrane</location>
        <topology evidence="1">Multi-pass membrane protein</topology>
    </subcellularLocation>
</comment>
<name>A0A177TPM0_9BASI</name>
<evidence type="ECO:0008006" key="7">
    <source>
        <dbReference type="Google" id="ProtNLM"/>
    </source>
</evidence>
<evidence type="ECO:0000313" key="6">
    <source>
        <dbReference type="Proteomes" id="UP000077521"/>
    </source>
</evidence>
<dbReference type="AlphaFoldDB" id="A0A177TPM0"/>
<dbReference type="InterPro" id="IPR026770">
    <property type="entry name" value="RNase_K"/>
</dbReference>
<keyword evidence="4" id="KW-0472">Membrane</keyword>
<proteinExistence type="predicted"/>
<evidence type="ECO:0000256" key="2">
    <source>
        <dbReference type="ARBA" id="ARBA00022692"/>
    </source>
</evidence>
<sequence length="87" mass="9069">MAPRPVIVGAGCAGCCTVLSLFGVLILAVFGYGFSNNWEAFCGSTKDVEDCPAVGATCYAAALVYAGFVVFCGCQLGVARRYSRIEL</sequence>
<gene>
    <name evidence="5" type="ORF">A4X13_0g6973</name>
</gene>
<comment type="caution">
    <text evidence="5">The sequence shown here is derived from an EMBL/GenBank/DDBJ whole genome shotgun (WGS) entry which is preliminary data.</text>
</comment>
<keyword evidence="3" id="KW-1133">Transmembrane helix</keyword>
<evidence type="ECO:0000256" key="1">
    <source>
        <dbReference type="ARBA" id="ARBA00004141"/>
    </source>
</evidence>
<protein>
    <recommendedName>
        <fullName evidence="7">MARVEL domain-containing protein</fullName>
    </recommendedName>
</protein>
<reference evidence="5" key="2">
    <citation type="journal article" date="2019" name="IMA Fungus">
        <title>Genome sequencing and comparison of five Tilletia species to identify candidate genes for the detection of regulated species infecting wheat.</title>
        <authorList>
            <person name="Nguyen H.D.T."/>
            <person name="Sultana T."/>
            <person name="Kesanakurti P."/>
            <person name="Hambleton S."/>
        </authorList>
    </citation>
    <scope>NUCLEOTIDE SEQUENCE</scope>
    <source>
        <strain evidence="5">DAOMC 236416</strain>
    </source>
</reference>
<keyword evidence="2" id="KW-0812">Transmembrane</keyword>
<dbReference type="InterPro" id="IPR056552">
    <property type="entry name" value="Ribonucl_Kappa"/>
</dbReference>
<dbReference type="GO" id="GO:0004521">
    <property type="term" value="F:RNA endonuclease activity"/>
    <property type="evidence" value="ECO:0007669"/>
    <property type="project" value="InterPro"/>
</dbReference>
<dbReference type="EMBL" id="LWDF02000755">
    <property type="protein sequence ID" value="KAE8243725.1"/>
    <property type="molecule type" value="Genomic_DNA"/>
</dbReference>
<organism evidence="5 6">
    <name type="scientific">Tilletia indica</name>
    <dbReference type="NCBI Taxonomy" id="43049"/>
    <lineage>
        <taxon>Eukaryota</taxon>
        <taxon>Fungi</taxon>
        <taxon>Dikarya</taxon>
        <taxon>Basidiomycota</taxon>
        <taxon>Ustilaginomycotina</taxon>
        <taxon>Exobasidiomycetes</taxon>
        <taxon>Tilletiales</taxon>
        <taxon>Tilletiaceae</taxon>
        <taxon>Tilletia</taxon>
    </lineage>
</organism>
<reference evidence="5" key="1">
    <citation type="submission" date="2016-04" db="EMBL/GenBank/DDBJ databases">
        <authorList>
            <person name="Nguyen H.D."/>
            <person name="Samba Siva P."/>
            <person name="Cullis J."/>
            <person name="Levesque C.A."/>
            <person name="Hambleton S."/>
        </authorList>
    </citation>
    <scope>NUCLEOTIDE SEQUENCE</scope>
    <source>
        <strain evidence="5">DAOMC 236416</strain>
    </source>
</reference>
<evidence type="ECO:0000313" key="5">
    <source>
        <dbReference type="EMBL" id="KAE8243725.1"/>
    </source>
</evidence>
<evidence type="ECO:0000256" key="4">
    <source>
        <dbReference type="ARBA" id="ARBA00023136"/>
    </source>
</evidence>
<dbReference type="Proteomes" id="UP000077521">
    <property type="component" value="Unassembled WGS sequence"/>
</dbReference>